<sequence length="124" mass="14085">MSTPRYPREMKSSLTPLFKYLSDKNYSKGLAPPTTRPGETTVQDLSLLYREVITPECQKVIEKHIGGASCLPDHSKRIPEMTGVEVALRSMEETSYSSNCPNCALLRRELEKKDAELRRLKKGR</sequence>
<dbReference type="EMBL" id="JANIIK010000040">
    <property type="protein sequence ID" value="KAJ3607827.1"/>
    <property type="molecule type" value="Genomic_DNA"/>
</dbReference>
<accession>A0A9Q0IP57</accession>
<protein>
    <submittedName>
        <fullName evidence="1">Uncharacterized protein</fullName>
    </submittedName>
</protein>
<proteinExistence type="predicted"/>
<evidence type="ECO:0000313" key="1">
    <source>
        <dbReference type="EMBL" id="KAJ3607827.1"/>
    </source>
</evidence>
<name>A0A9Q0IP57_9TELE</name>
<comment type="caution">
    <text evidence="1">The sequence shown here is derived from an EMBL/GenBank/DDBJ whole genome shotgun (WGS) entry which is preliminary data.</text>
</comment>
<dbReference type="Proteomes" id="UP001148018">
    <property type="component" value="Unassembled WGS sequence"/>
</dbReference>
<keyword evidence="2" id="KW-1185">Reference proteome</keyword>
<dbReference type="OrthoDB" id="8904524at2759"/>
<dbReference type="AlphaFoldDB" id="A0A9Q0IP57"/>
<reference evidence="1" key="1">
    <citation type="submission" date="2022-07" db="EMBL/GenBank/DDBJ databases">
        <title>Chromosome-level genome of Muraenolepis orangiensis.</title>
        <authorList>
            <person name="Kim J."/>
        </authorList>
    </citation>
    <scope>NUCLEOTIDE SEQUENCE</scope>
    <source>
        <strain evidence="1">KU_S4_2022</strain>
        <tissue evidence="1">Muscle</tissue>
    </source>
</reference>
<evidence type="ECO:0000313" key="2">
    <source>
        <dbReference type="Proteomes" id="UP001148018"/>
    </source>
</evidence>
<organism evidence="1 2">
    <name type="scientific">Muraenolepis orangiensis</name>
    <name type="common">Patagonian moray cod</name>
    <dbReference type="NCBI Taxonomy" id="630683"/>
    <lineage>
        <taxon>Eukaryota</taxon>
        <taxon>Metazoa</taxon>
        <taxon>Chordata</taxon>
        <taxon>Craniata</taxon>
        <taxon>Vertebrata</taxon>
        <taxon>Euteleostomi</taxon>
        <taxon>Actinopterygii</taxon>
        <taxon>Neopterygii</taxon>
        <taxon>Teleostei</taxon>
        <taxon>Neoteleostei</taxon>
        <taxon>Acanthomorphata</taxon>
        <taxon>Zeiogadaria</taxon>
        <taxon>Gadariae</taxon>
        <taxon>Gadiformes</taxon>
        <taxon>Muraenolepidoidei</taxon>
        <taxon>Muraenolepididae</taxon>
        <taxon>Muraenolepis</taxon>
    </lineage>
</organism>
<gene>
    <name evidence="1" type="ORF">NHX12_024878</name>
</gene>